<dbReference type="EMBL" id="UINC01067511">
    <property type="protein sequence ID" value="SVB99234.1"/>
    <property type="molecule type" value="Genomic_DNA"/>
</dbReference>
<name>A0A382IHL5_9ZZZZ</name>
<gene>
    <name evidence="1" type="ORF">METZ01_LOCUS252088</name>
</gene>
<reference evidence="1" key="1">
    <citation type="submission" date="2018-05" db="EMBL/GenBank/DDBJ databases">
        <authorList>
            <person name="Lanie J.A."/>
            <person name="Ng W.-L."/>
            <person name="Kazmierczak K.M."/>
            <person name="Andrzejewski T.M."/>
            <person name="Davidsen T.M."/>
            <person name="Wayne K.J."/>
            <person name="Tettelin H."/>
            <person name="Glass J.I."/>
            <person name="Rusch D."/>
            <person name="Podicherti R."/>
            <person name="Tsui H.-C.T."/>
            <person name="Winkler M.E."/>
        </authorList>
    </citation>
    <scope>NUCLEOTIDE SEQUENCE</scope>
</reference>
<proteinExistence type="predicted"/>
<protein>
    <submittedName>
        <fullName evidence="1">Uncharacterized protein</fullName>
    </submittedName>
</protein>
<organism evidence="1">
    <name type="scientific">marine metagenome</name>
    <dbReference type="NCBI Taxonomy" id="408172"/>
    <lineage>
        <taxon>unclassified sequences</taxon>
        <taxon>metagenomes</taxon>
        <taxon>ecological metagenomes</taxon>
    </lineage>
</organism>
<sequence>MTKKMTGEPISKKIDEDWAKVEEALQQFEKRIGLGGLESSAVTNLLTLTPATLNKMSAEDCAEGALLLSQEATYIQSQLNILQSKMDWCKRRIDRIIAPIIRSQLQRYMDASYKRALAIKEDDVADKLQAVYDETASYHSRLAYLPTSLRNQSDKLSKYQEVKRGQNYG</sequence>
<accession>A0A382IHL5</accession>
<evidence type="ECO:0000313" key="1">
    <source>
        <dbReference type="EMBL" id="SVB99234.1"/>
    </source>
</evidence>
<dbReference type="AlphaFoldDB" id="A0A382IHL5"/>